<keyword evidence="3" id="KW-1185">Reference proteome</keyword>
<protein>
    <submittedName>
        <fullName evidence="2">Uncharacterized protein</fullName>
    </submittedName>
</protein>
<name>A0A1X6WTS6_9MICO</name>
<gene>
    <name evidence="2" type="ORF">FM110_01825</name>
</gene>
<proteinExistence type="predicted"/>
<accession>A0A1X6WTS6</accession>
<sequence>MLSREAAAGQRDMARRLDAYRGDDAPSAAAERERELVDA</sequence>
<dbReference type="Proteomes" id="UP000195981">
    <property type="component" value="Unassembled WGS sequence"/>
</dbReference>
<organism evidence="2 3">
    <name type="scientific">Brachybacterium nesterenkovii</name>
    <dbReference type="NCBI Taxonomy" id="47847"/>
    <lineage>
        <taxon>Bacteria</taxon>
        <taxon>Bacillati</taxon>
        <taxon>Actinomycetota</taxon>
        <taxon>Actinomycetes</taxon>
        <taxon>Micrococcales</taxon>
        <taxon>Dermabacteraceae</taxon>
        <taxon>Brachybacterium</taxon>
    </lineage>
</organism>
<feature type="compositionally biased region" description="Basic and acidic residues" evidence="1">
    <location>
        <begin position="12"/>
        <end position="39"/>
    </location>
</feature>
<evidence type="ECO:0000313" key="3">
    <source>
        <dbReference type="Proteomes" id="UP000195981"/>
    </source>
</evidence>
<feature type="region of interest" description="Disordered" evidence="1">
    <location>
        <begin position="1"/>
        <end position="39"/>
    </location>
</feature>
<reference evidence="2 3" key="1">
    <citation type="submission" date="2017-02" db="EMBL/GenBank/DDBJ databases">
        <authorList>
            <person name="Peterson S.W."/>
        </authorList>
    </citation>
    <scope>NUCLEOTIDE SEQUENCE [LARGE SCALE GENOMIC DNA]</scope>
    <source>
        <strain evidence="2 3">CIP104813</strain>
    </source>
</reference>
<evidence type="ECO:0000313" key="2">
    <source>
        <dbReference type="EMBL" id="SLM88482.1"/>
    </source>
</evidence>
<dbReference type="EMBL" id="FWFG01000016">
    <property type="protein sequence ID" value="SLM88482.1"/>
    <property type="molecule type" value="Genomic_DNA"/>
</dbReference>
<dbReference type="AlphaFoldDB" id="A0A1X6WTS6"/>
<evidence type="ECO:0000256" key="1">
    <source>
        <dbReference type="SAM" id="MobiDB-lite"/>
    </source>
</evidence>